<evidence type="ECO:0000256" key="1">
    <source>
        <dbReference type="ARBA" id="ARBA00012210"/>
    </source>
</evidence>
<gene>
    <name evidence="7" type="ORF">K444DRAFT_623676</name>
</gene>
<evidence type="ECO:0000256" key="5">
    <source>
        <dbReference type="SAM" id="MobiDB-lite"/>
    </source>
</evidence>
<evidence type="ECO:0000313" key="7">
    <source>
        <dbReference type="EMBL" id="PMD67518.1"/>
    </source>
</evidence>
<dbReference type="OrthoDB" id="626167at2759"/>
<accession>A0A2J6TX37</accession>
<feature type="region of interest" description="Disordered" evidence="5">
    <location>
        <begin position="25"/>
        <end position="45"/>
    </location>
</feature>
<keyword evidence="3 4" id="KW-0040">ANK repeat</keyword>
<dbReference type="InterPro" id="IPR000719">
    <property type="entry name" value="Prot_kinase_dom"/>
</dbReference>
<dbReference type="PANTHER" id="PTHR24161">
    <property type="entry name" value="ANK_REP_REGION DOMAIN-CONTAINING PROTEIN-RELATED"/>
    <property type="match status" value="1"/>
</dbReference>
<dbReference type="STRING" id="1095630.A0A2J6TX37"/>
<dbReference type="RefSeq" id="XP_024744422.1">
    <property type="nucleotide sequence ID" value="XM_024882306.1"/>
</dbReference>
<evidence type="ECO:0000256" key="2">
    <source>
        <dbReference type="ARBA" id="ARBA00022737"/>
    </source>
</evidence>
<dbReference type="InterPro" id="IPR001245">
    <property type="entry name" value="Ser-Thr/Tyr_kinase_cat_dom"/>
</dbReference>
<dbReference type="Pfam" id="PF12796">
    <property type="entry name" value="Ank_2"/>
    <property type="match status" value="2"/>
</dbReference>
<dbReference type="PROSITE" id="PS50088">
    <property type="entry name" value="ANK_REPEAT"/>
    <property type="match status" value="3"/>
</dbReference>
<dbReference type="Pfam" id="PF00023">
    <property type="entry name" value="Ank"/>
    <property type="match status" value="1"/>
</dbReference>
<dbReference type="SUPFAM" id="SSF56112">
    <property type="entry name" value="Protein kinase-like (PK-like)"/>
    <property type="match status" value="1"/>
</dbReference>
<dbReference type="InParanoid" id="A0A2J6TX37"/>
<protein>
    <recommendedName>
        <fullName evidence="1">protein S-acyltransferase</fullName>
        <ecNumber evidence="1">2.3.1.225</ecNumber>
    </recommendedName>
</protein>
<feature type="repeat" description="ANK" evidence="4">
    <location>
        <begin position="546"/>
        <end position="578"/>
    </location>
</feature>
<evidence type="ECO:0000256" key="4">
    <source>
        <dbReference type="PROSITE-ProRule" id="PRU00023"/>
    </source>
</evidence>
<keyword evidence="7" id="KW-0418">Kinase</keyword>
<feature type="compositionally biased region" description="Low complexity" evidence="5">
    <location>
        <begin position="29"/>
        <end position="45"/>
    </location>
</feature>
<dbReference type="Pfam" id="PF07714">
    <property type="entry name" value="PK_Tyr_Ser-Thr"/>
    <property type="match status" value="1"/>
</dbReference>
<dbReference type="GO" id="GO:0005524">
    <property type="term" value="F:ATP binding"/>
    <property type="evidence" value="ECO:0007669"/>
    <property type="project" value="InterPro"/>
</dbReference>
<sequence length="1056" mass="117573">MSNRVIVPEYSIASNDASSLLDFSSIRPSRQPQDTRSTTSTSQNNQTTKLATFVNILKRSGLPGPVILLGDKKFLGGGSQFAVYKQTHAWNDPNDGFRTRVVATKQPKVPLDSNVRLNHADPRVTRHLEHVLLEVLSARDSALLGHPNIAHPFAWSFDSLGFHSPFELVMELADCDLGAYLVDEGRDVLLSEKFWMCRDVAAGLDALHDCKLIHGDLKSGNTLLYRRENRMVAKLADFGLSIDTMQTDARLGGTFGWQAPEVELGNVLIPEDMPLCDSYSFGLLVWSMLLYAGKCPPRSEKENRKAMACKQIEDSRDAIGLHASSPLPSIIFNLLDETGKRPRELEDLFETPAPEIWKRPFAWEMPIFNSNFVVDLYSQFKKDPLSLPGDMLFAMYQLMTLAPLQITDPQKAALDVLVASALHGYEPAQAIAPMAYRILNLETPKTVTDDMDMWLERAVASGSTLAKNHLKTSSQVAISRALGHFRSTGGYNFIYCTVDMLADPGQTSWNKGFLKIHWLAAYGSPKDLRSYLASEKDCEIDSMTENEETPLYLACARGSWDITSMLLDHGASASIKCTRFGITCLHWLFSFDEEHQMEVARRLIQCEADIDAVASHPVPFLHYPFLLRTGTPLHWAVATFSHETIRVLIQSGANLFLRDGCDPYSHDDRVRVLDRFDSPDLRPFSTPQIPTQGLSPLDLAATQHDTFIFEVLLSLSKQVDINAADEEGFTALHRLCSEPIGRTRDGNAFNILSFGGRGDNSDEKLNRVMGAIKALGGDLERLTTPSDPESRRYTPLMLAHLIRDPKVTRVLLAAGASVSAENNLGEAALHCLPQDPTSSLECAKLLVSYGADVNHRDSRGSAPILRGASYGLLDTVEFFLSAGADIDERVYGSPMVGTGTNFFGMLARSDYSYERSIYDRNGDERVARLLEIYVFSSPDEEKKRRVVDVGNLWGETLLHHFAKRNMPRCTEALLRQNAPVNALHEFFIYLPMTRIKSTVWYETPLDSVLAAKALRERNMSLHREWSVEEYNRIVGVSNDIIQMLSGAGGKTTPQAA</sequence>
<dbReference type="InterPro" id="IPR036770">
    <property type="entry name" value="Ankyrin_rpt-contain_sf"/>
</dbReference>
<dbReference type="GeneID" id="36590383"/>
<dbReference type="SUPFAM" id="SSF48403">
    <property type="entry name" value="Ankyrin repeat"/>
    <property type="match status" value="2"/>
</dbReference>
<dbReference type="SMART" id="SM00220">
    <property type="entry name" value="S_TKc"/>
    <property type="match status" value="1"/>
</dbReference>
<dbReference type="GO" id="GO:0019706">
    <property type="term" value="F:protein-cysteine S-palmitoyltransferase activity"/>
    <property type="evidence" value="ECO:0007669"/>
    <property type="project" value="UniProtKB-EC"/>
</dbReference>
<dbReference type="EMBL" id="KZ613740">
    <property type="protein sequence ID" value="PMD67518.1"/>
    <property type="molecule type" value="Genomic_DNA"/>
</dbReference>
<organism evidence="7 8">
    <name type="scientific">Hyaloscypha bicolor E</name>
    <dbReference type="NCBI Taxonomy" id="1095630"/>
    <lineage>
        <taxon>Eukaryota</taxon>
        <taxon>Fungi</taxon>
        <taxon>Dikarya</taxon>
        <taxon>Ascomycota</taxon>
        <taxon>Pezizomycotina</taxon>
        <taxon>Leotiomycetes</taxon>
        <taxon>Helotiales</taxon>
        <taxon>Hyaloscyphaceae</taxon>
        <taxon>Hyaloscypha</taxon>
        <taxon>Hyaloscypha bicolor</taxon>
    </lineage>
</organism>
<dbReference type="EC" id="2.3.1.225" evidence="1"/>
<reference evidence="7 8" key="1">
    <citation type="submission" date="2016-04" db="EMBL/GenBank/DDBJ databases">
        <title>A degradative enzymes factory behind the ericoid mycorrhizal symbiosis.</title>
        <authorList>
            <consortium name="DOE Joint Genome Institute"/>
            <person name="Martino E."/>
            <person name="Morin E."/>
            <person name="Grelet G."/>
            <person name="Kuo A."/>
            <person name="Kohler A."/>
            <person name="Daghino S."/>
            <person name="Barry K."/>
            <person name="Choi C."/>
            <person name="Cichocki N."/>
            <person name="Clum A."/>
            <person name="Copeland A."/>
            <person name="Hainaut M."/>
            <person name="Haridas S."/>
            <person name="Labutti K."/>
            <person name="Lindquist E."/>
            <person name="Lipzen A."/>
            <person name="Khouja H.-R."/>
            <person name="Murat C."/>
            <person name="Ohm R."/>
            <person name="Olson A."/>
            <person name="Spatafora J."/>
            <person name="Veneault-Fourrey C."/>
            <person name="Henrissat B."/>
            <person name="Grigoriev I."/>
            <person name="Martin F."/>
            <person name="Perotto S."/>
        </authorList>
    </citation>
    <scope>NUCLEOTIDE SEQUENCE [LARGE SCALE GENOMIC DNA]</scope>
    <source>
        <strain evidence="7 8">E</strain>
    </source>
</reference>
<keyword evidence="2" id="KW-0677">Repeat</keyword>
<evidence type="ECO:0000256" key="3">
    <source>
        <dbReference type="ARBA" id="ARBA00023043"/>
    </source>
</evidence>
<feature type="repeat" description="ANK" evidence="4">
    <location>
        <begin position="791"/>
        <end position="823"/>
    </location>
</feature>
<evidence type="ECO:0000313" key="8">
    <source>
        <dbReference type="Proteomes" id="UP000235371"/>
    </source>
</evidence>
<dbReference type="Proteomes" id="UP000235371">
    <property type="component" value="Unassembled WGS sequence"/>
</dbReference>
<dbReference type="Gene3D" id="1.25.40.20">
    <property type="entry name" value="Ankyrin repeat-containing domain"/>
    <property type="match status" value="2"/>
</dbReference>
<keyword evidence="7" id="KW-0808">Transferase</keyword>
<feature type="domain" description="Protein kinase" evidence="6">
    <location>
        <begin position="69"/>
        <end position="362"/>
    </location>
</feature>
<keyword evidence="8" id="KW-1185">Reference proteome</keyword>
<dbReference type="InterPro" id="IPR008271">
    <property type="entry name" value="Ser/Thr_kinase_AS"/>
</dbReference>
<dbReference type="AlphaFoldDB" id="A0A2J6TX37"/>
<dbReference type="Gene3D" id="1.10.510.10">
    <property type="entry name" value="Transferase(Phosphotransferase) domain 1"/>
    <property type="match status" value="1"/>
</dbReference>
<feature type="repeat" description="ANK" evidence="4">
    <location>
        <begin position="628"/>
        <end position="660"/>
    </location>
</feature>
<proteinExistence type="predicted"/>
<name>A0A2J6TX37_9HELO</name>
<evidence type="ECO:0000259" key="6">
    <source>
        <dbReference type="PROSITE" id="PS50011"/>
    </source>
</evidence>
<dbReference type="InterPro" id="IPR011009">
    <property type="entry name" value="Kinase-like_dom_sf"/>
</dbReference>
<dbReference type="PANTHER" id="PTHR24161:SF85">
    <property type="entry name" value="PALMITOYLTRANSFERASE HIP14"/>
    <property type="match status" value="1"/>
</dbReference>
<dbReference type="PROSITE" id="PS00108">
    <property type="entry name" value="PROTEIN_KINASE_ST"/>
    <property type="match status" value="1"/>
</dbReference>
<dbReference type="PROSITE" id="PS50011">
    <property type="entry name" value="PROTEIN_KINASE_DOM"/>
    <property type="match status" value="1"/>
</dbReference>
<dbReference type="SMART" id="SM00248">
    <property type="entry name" value="ANK"/>
    <property type="match status" value="8"/>
</dbReference>
<dbReference type="GO" id="GO:0004672">
    <property type="term" value="F:protein kinase activity"/>
    <property type="evidence" value="ECO:0007669"/>
    <property type="project" value="InterPro"/>
</dbReference>
<dbReference type="InterPro" id="IPR002110">
    <property type="entry name" value="Ankyrin_rpt"/>
</dbReference>
<dbReference type="PROSITE" id="PS50297">
    <property type="entry name" value="ANK_REP_REGION"/>
    <property type="match status" value="2"/>
</dbReference>
<dbReference type="CDD" id="cd00180">
    <property type="entry name" value="PKc"/>
    <property type="match status" value="1"/>
</dbReference>